<dbReference type="EMBL" id="FNGV01000003">
    <property type="protein sequence ID" value="SDL85998.1"/>
    <property type="molecule type" value="Genomic_DNA"/>
</dbReference>
<evidence type="ECO:0000256" key="1">
    <source>
        <dbReference type="ARBA" id="ARBA00004651"/>
    </source>
</evidence>
<dbReference type="Proteomes" id="UP000199440">
    <property type="component" value="Unassembled WGS sequence"/>
</dbReference>
<gene>
    <name evidence="7" type="ORF">SAMN04488514_103184</name>
</gene>
<evidence type="ECO:0000256" key="4">
    <source>
        <dbReference type="ARBA" id="ARBA00022989"/>
    </source>
</evidence>
<feature type="transmembrane region" description="Helical" evidence="6">
    <location>
        <begin position="162"/>
        <end position="189"/>
    </location>
</feature>
<feature type="transmembrane region" description="Helical" evidence="6">
    <location>
        <begin position="38"/>
        <end position="60"/>
    </location>
</feature>
<feature type="transmembrane region" description="Helical" evidence="6">
    <location>
        <begin position="120"/>
        <end position="141"/>
    </location>
</feature>
<organism evidence="7 8">
    <name type="scientific">Kriegella aquimaris</name>
    <dbReference type="NCBI Taxonomy" id="192904"/>
    <lineage>
        <taxon>Bacteria</taxon>
        <taxon>Pseudomonadati</taxon>
        <taxon>Bacteroidota</taxon>
        <taxon>Flavobacteriia</taxon>
        <taxon>Flavobacteriales</taxon>
        <taxon>Flavobacteriaceae</taxon>
        <taxon>Kriegella</taxon>
    </lineage>
</organism>
<protein>
    <submittedName>
        <fullName evidence="7">Membrane protein involved in the export of O-antigen and teichoic acid</fullName>
    </submittedName>
</protein>
<keyword evidence="2" id="KW-1003">Cell membrane</keyword>
<feature type="transmembrane region" description="Helical" evidence="6">
    <location>
        <begin position="217"/>
        <end position="235"/>
    </location>
</feature>
<dbReference type="Pfam" id="PF01943">
    <property type="entry name" value="Polysacc_synt"/>
    <property type="match status" value="1"/>
</dbReference>
<evidence type="ECO:0000256" key="5">
    <source>
        <dbReference type="ARBA" id="ARBA00023136"/>
    </source>
</evidence>
<feature type="transmembrane region" description="Helical" evidence="6">
    <location>
        <begin position="426"/>
        <end position="444"/>
    </location>
</feature>
<reference evidence="7 8" key="1">
    <citation type="submission" date="2016-10" db="EMBL/GenBank/DDBJ databases">
        <authorList>
            <person name="de Groot N.N."/>
        </authorList>
    </citation>
    <scope>NUCLEOTIDE SEQUENCE [LARGE SCALE GENOMIC DNA]</scope>
    <source>
        <strain evidence="7 8">DSM 19886</strain>
    </source>
</reference>
<feature type="transmembrane region" description="Helical" evidence="6">
    <location>
        <begin position="12"/>
        <end position="32"/>
    </location>
</feature>
<feature type="transmembrane region" description="Helical" evidence="6">
    <location>
        <begin position="450"/>
        <end position="468"/>
    </location>
</feature>
<proteinExistence type="predicted"/>
<feature type="transmembrane region" description="Helical" evidence="6">
    <location>
        <begin position="330"/>
        <end position="348"/>
    </location>
</feature>
<feature type="transmembrane region" description="Helical" evidence="6">
    <location>
        <begin position="388"/>
        <end position="405"/>
    </location>
</feature>
<dbReference type="InterPro" id="IPR050833">
    <property type="entry name" value="Poly_Biosynth_Transport"/>
</dbReference>
<keyword evidence="8" id="KW-1185">Reference proteome</keyword>
<dbReference type="InterPro" id="IPR002797">
    <property type="entry name" value="Polysacc_synth"/>
</dbReference>
<dbReference type="AlphaFoldDB" id="A0A1G9NHD9"/>
<accession>A0A1G9NHD9</accession>
<evidence type="ECO:0000256" key="3">
    <source>
        <dbReference type="ARBA" id="ARBA00022692"/>
    </source>
</evidence>
<dbReference type="PANTHER" id="PTHR30250">
    <property type="entry name" value="PST FAMILY PREDICTED COLANIC ACID TRANSPORTER"/>
    <property type="match status" value="1"/>
</dbReference>
<evidence type="ECO:0000313" key="7">
    <source>
        <dbReference type="EMBL" id="SDL85998.1"/>
    </source>
</evidence>
<feature type="transmembrane region" description="Helical" evidence="6">
    <location>
        <begin position="80"/>
        <end position="100"/>
    </location>
</feature>
<evidence type="ECO:0000313" key="8">
    <source>
        <dbReference type="Proteomes" id="UP000199440"/>
    </source>
</evidence>
<dbReference type="STRING" id="192904.SAMN04488514_103184"/>
<keyword evidence="3 6" id="KW-0812">Transmembrane</keyword>
<keyword evidence="4 6" id="KW-1133">Transmembrane helix</keyword>
<feature type="transmembrane region" description="Helical" evidence="6">
    <location>
        <begin position="300"/>
        <end position="318"/>
    </location>
</feature>
<dbReference type="RefSeq" id="WP_089887579.1">
    <property type="nucleotide sequence ID" value="NZ_FNGV01000003.1"/>
</dbReference>
<keyword evidence="5 6" id="KW-0472">Membrane</keyword>
<dbReference type="GO" id="GO:0005886">
    <property type="term" value="C:plasma membrane"/>
    <property type="evidence" value="ECO:0007669"/>
    <property type="project" value="UniProtKB-SubCell"/>
</dbReference>
<dbReference type="OrthoDB" id="88014at2"/>
<sequence length="484" mass="54690">MGIVLKQSLKNTLVTYLGFGIGAVNVLFLYTNFLTDEYYGLVNVILSAATVMMPLLAFGVPNTLVKYYSSFQDGRTSDGFLTMMLLLPLALILPIAIIAYLANDAIGNFLARENTLVKEYVWYIFLIGMAMAYFEVFYAWARIRMKSVFGNFMKEVFSRVGVTLLLVLVYFDVISVLFFLKALVALYFLRTVIMKLYAYSLRWPKLVFKFPPNSSEIIVYSALIILGGSAAVVLLEIDKVMINQFIEIENVAYYSVAGFIATVIAVPSRAMHQITYPLTAELLNSKDAVGLKKLYQKSSLTLFIVSGLLFLLILLNLNDLYDMLPVAYRNGFMIVLWIGLAKLYDAVLGNNNSILYNSEYYRAVLIMGVLLAIMTILFNLWLIPKYGLNGAAIASFSAFFIYNTAKLVFVKFKFNMLPFTSETYKVIALMILVGGSFYFIHFSFHPIVNIALKSILMIAIYIGVLYRFKISEDVFGILSKFLRK</sequence>
<feature type="transmembrane region" description="Helical" evidence="6">
    <location>
        <begin position="360"/>
        <end position="382"/>
    </location>
</feature>
<dbReference type="PANTHER" id="PTHR30250:SF11">
    <property type="entry name" value="O-ANTIGEN TRANSPORTER-RELATED"/>
    <property type="match status" value="1"/>
</dbReference>
<name>A0A1G9NHD9_9FLAO</name>
<evidence type="ECO:0000256" key="6">
    <source>
        <dbReference type="SAM" id="Phobius"/>
    </source>
</evidence>
<evidence type="ECO:0000256" key="2">
    <source>
        <dbReference type="ARBA" id="ARBA00022475"/>
    </source>
</evidence>
<comment type="subcellular location">
    <subcellularLocation>
        <location evidence="1">Cell membrane</location>
        <topology evidence="1">Multi-pass membrane protein</topology>
    </subcellularLocation>
</comment>